<protein>
    <recommendedName>
        <fullName evidence="3">DUF4294 domain-containing protein</fullName>
    </recommendedName>
</protein>
<accession>A0A917N105</accession>
<sequence length="230" mass="26609">MGQQINLLPVIFISLKNSTIFVLSKYMKYIGLMLLFCCVVGRVWSQTQLPHPKIGKNDTISAYLTELNGELVPWVVLQEVPIVAARIFETEADRKAYLRLKYNVYKVIPYARIAGDKYRQLQRDLATTNDKGKQKELIKACEIQVKELFNTQVKNLTITQGEILIKLIDRETGTTSYELAKQLKGSFHAFMFQSVARIFGHNLKEEYDQDQERDIEAILRQAGYYSNRYN</sequence>
<name>A0A917N105_9SPHI</name>
<gene>
    <name evidence="1" type="ORF">GCM10011425_16180</name>
</gene>
<dbReference type="Pfam" id="PF14127">
    <property type="entry name" value="DUF4294"/>
    <property type="match status" value="1"/>
</dbReference>
<dbReference type="InterPro" id="IPR025636">
    <property type="entry name" value="DUF4294"/>
</dbReference>
<organism evidence="1 2">
    <name type="scientific">Mucilaginibacter galii</name>
    <dbReference type="NCBI Taxonomy" id="2005073"/>
    <lineage>
        <taxon>Bacteria</taxon>
        <taxon>Pseudomonadati</taxon>
        <taxon>Bacteroidota</taxon>
        <taxon>Sphingobacteriia</taxon>
        <taxon>Sphingobacteriales</taxon>
        <taxon>Sphingobacteriaceae</taxon>
        <taxon>Mucilaginibacter</taxon>
    </lineage>
</organism>
<reference evidence="1" key="1">
    <citation type="journal article" date="2014" name="Int. J. Syst. Evol. Microbiol.">
        <title>Complete genome sequence of Corynebacterium casei LMG S-19264T (=DSM 44701T), isolated from a smear-ripened cheese.</title>
        <authorList>
            <consortium name="US DOE Joint Genome Institute (JGI-PGF)"/>
            <person name="Walter F."/>
            <person name="Albersmeier A."/>
            <person name="Kalinowski J."/>
            <person name="Ruckert C."/>
        </authorList>
    </citation>
    <scope>NUCLEOTIDE SEQUENCE</scope>
    <source>
        <strain evidence="1">CCM 8711</strain>
    </source>
</reference>
<evidence type="ECO:0000313" key="2">
    <source>
        <dbReference type="Proteomes" id="UP000662074"/>
    </source>
</evidence>
<evidence type="ECO:0008006" key="3">
    <source>
        <dbReference type="Google" id="ProtNLM"/>
    </source>
</evidence>
<reference evidence="1" key="2">
    <citation type="submission" date="2020-09" db="EMBL/GenBank/DDBJ databases">
        <authorList>
            <person name="Sun Q."/>
            <person name="Sedlacek I."/>
        </authorList>
    </citation>
    <scope>NUCLEOTIDE SEQUENCE</scope>
    <source>
        <strain evidence="1">CCM 8711</strain>
    </source>
</reference>
<dbReference type="AlphaFoldDB" id="A0A917N105"/>
<comment type="caution">
    <text evidence="1">The sequence shown here is derived from an EMBL/GenBank/DDBJ whole genome shotgun (WGS) entry which is preliminary data.</text>
</comment>
<keyword evidence="2" id="KW-1185">Reference proteome</keyword>
<proteinExistence type="predicted"/>
<dbReference type="EMBL" id="BMDO01000003">
    <property type="protein sequence ID" value="GGI50406.1"/>
    <property type="molecule type" value="Genomic_DNA"/>
</dbReference>
<dbReference type="Proteomes" id="UP000662074">
    <property type="component" value="Unassembled WGS sequence"/>
</dbReference>
<evidence type="ECO:0000313" key="1">
    <source>
        <dbReference type="EMBL" id="GGI50406.1"/>
    </source>
</evidence>